<evidence type="ECO:0000256" key="7">
    <source>
        <dbReference type="ARBA" id="ARBA00047407"/>
    </source>
</evidence>
<dbReference type="Pfam" id="PF01425">
    <property type="entry name" value="Amidase"/>
    <property type="match status" value="1"/>
</dbReference>
<feature type="active site" description="Charge relay system" evidence="8">
    <location>
        <position position="77"/>
    </location>
</feature>
<evidence type="ECO:0000256" key="2">
    <source>
        <dbReference type="ARBA" id="ARBA00022598"/>
    </source>
</evidence>
<evidence type="ECO:0000256" key="5">
    <source>
        <dbReference type="ARBA" id="ARBA00022917"/>
    </source>
</evidence>
<dbReference type="PANTHER" id="PTHR11895:SF151">
    <property type="entry name" value="GLUTAMYL-TRNA(GLN) AMIDOTRANSFERASE SUBUNIT A"/>
    <property type="match status" value="1"/>
</dbReference>
<comment type="catalytic activity">
    <reaction evidence="7 8">
        <text>L-glutamyl-tRNA(Gln) + L-glutamine + ATP + H2O = L-glutaminyl-tRNA(Gln) + L-glutamate + ADP + phosphate + H(+)</text>
        <dbReference type="Rhea" id="RHEA:17521"/>
        <dbReference type="Rhea" id="RHEA-COMP:9681"/>
        <dbReference type="Rhea" id="RHEA-COMP:9684"/>
        <dbReference type="ChEBI" id="CHEBI:15377"/>
        <dbReference type="ChEBI" id="CHEBI:15378"/>
        <dbReference type="ChEBI" id="CHEBI:29985"/>
        <dbReference type="ChEBI" id="CHEBI:30616"/>
        <dbReference type="ChEBI" id="CHEBI:43474"/>
        <dbReference type="ChEBI" id="CHEBI:58359"/>
        <dbReference type="ChEBI" id="CHEBI:78520"/>
        <dbReference type="ChEBI" id="CHEBI:78521"/>
        <dbReference type="ChEBI" id="CHEBI:456216"/>
        <dbReference type="EC" id="6.3.5.7"/>
    </reaction>
</comment>
<dbReference type="InterPro" id="IPR023631">
    <property type="entry name" value="Amidase_dom"/>
</dbReference>
<evidence type="ECO:0000313" key="11">
    <source>
        <dbReference type="Proteomes" id="UP000004018"/>
    </source>
</evidence>
<evidence type="ECO:0000313" key="10">
    <source>
        <dbReference type="EMBL" id="EGL42397.1"/>
    </source>
</evidence>
<keyword evidence="5 8" id="KW-0648">Protein biosynthesis</keyword>
<comment type="function">
    <text evidence="6 8">Allows the formation of correctly charged Gln-tRNA(Gln) through the transamidation of misacylated Glu-tRNA(Gln) in organisms which lack glutaminyl-tRNA synthetase. The reaction takes place in the presence of glutamine and ATP through an activated gamma-phospho-Glu-tRNA(Gln).</text>
</comment>
<comment type="subunit">
    <text evidence="8">Heterotrimer of A, B and C subunits.</text>
</comment>
<gene>
    <name evidence="8 10" type="primary">gatA</name>
    <name evidence="10" type="ORF">HMPREF1039_0841</name>
</gene>
<protein>
    <recommendedName>
        <fullName evidence="8">Glutamyl-tRNA(Gln) amidotransferase subunit A</fullName>
        <shortName evidence="8">Glu-ADT subunit A</shortName>
        <ecNumber evidence="8">6.3.5.7</ecNumber>
    </recommendedName>
</protein>
<accession>A0ABP2L6C7</accession>
<dbReference type="InterPro" id="IPR036928">
    <property type="entry name" value="AS_sf"/>
</dbReference>
<proteinExistence type="inferred from homology"/>
<sequence length="488" mass="52617">MKNMTIHALHEKLVQRELTAVALTEAYLKHKDTVEPQIRAFLSDTREEALQTAAAVDAKIKAGKPVSELAGIPAAIKDNICIRGQQATCASRMLENFKAPYHATVIEKLAAQDYISLGKTNMDEFAMGSSTENSAFQVTHNPRHTDYVPGGSSGGSAAAVGAGECVWALGSDTGGSIRQPAAYCGVVGMKPTYGLVSRYGLIAYASSLDQIGPLTQDVTDCAIVLNAIAGYDEKDSTSIKREHNDYKTALVRDVKGMKIGIPDEFFGDGLSDGCRQALTEAIETYKSLGAEIVHVKMPHMKYGLAAYYIIAPAEASSNLARYDGVGFGLRVPGKNIVDMYEKTRSAGFGPEVRRRILLGTYVLSAGYYDAYYLRAMKVRTLVKRDYEEALRQCDVLLTPTAPGTAFKIGEHTADPLAMYLGDVCTVTLNLAGLPGISLPCGYQDGLPVGMQLIGKALAEETLLRVAYTFEQERPDLQQQSPVGEVTSA</sequence>
<dbReference type="EMBL" id="AFIJ01000004">
    <property type="protein sequence ID" value="EGL42397.1"/>
    <property type="molecule type" value="Genomic_DNA"/>
</dbReference>
<keyword evidence="3 8" id="KW-0547">Nucleotide-binding</keyword>
<dbReference type="Proteomes" id="UP000004018">
    <property type="component" value="Unassembled WGS sequence"/>
</dbReference>
<reference evidence="10 11" key="1">
    <citation type="submission" date="2011-04" db="EMBL/GenBank/DDBJ databases">
        <authorList>
            <person name="Harkins D.M."/>
            <person name="Madupu R."/>
            <person name="Durkin A.S."/>
            <person name="Torralba M."/>
            <person name="Methe B."/>
            <person name="Sutton G.G."/>
            <person name="Nelson K.E."/>
        </authorList>
    </citation>
    <scope>NUCLEOTIDE SEQUENCE [LARGE SCALE GENOMIC DNA]</scope>
    <source>
        <strain evidence="10 11">UPII 199-6</strain>
    </source>
</reference>
<keyword evidence="2 8" id="KW-0436">Ligase</keyword>
<dbReference type="EC" id="6.3.5.7" evidence="8"/>
<dbReference type="PROSITE" id="PS00571">
    <property type="entry name" value="AMIDASES"/>
    <property type="match status" value="1"/>
</dbReference>
<dbReference type="HAMAP" id="MF_00120">
    <property type="entry name" value="GatA"/>
    <property type="match status" value="1"/>
</dbReference>
<dbReference type="NCBIfam" id="TIGR00132">
    <property type="entry name" value="gatA"/>
    <property type="match status" value="1"/>
</dbReference>
<name>A0ABP2L6C7_9FIRM</name>
<comment type="caution">
    <text evidence="10">The sequence shown here is derived from an EMBL/GenBank/DDBJ whole genome shotgun (WGS) entry which is preliminary data.</text>
</comment>
<dbReference type="GO" id="GO:0016874">
    <property type="term" value="F:ligase activity"/>
    <property type="evidence" value="ECO:0007669"/>
    <property type="project" value="UniProtKB-KW"/>
</dbReference>
<evidence type="ECO:0000259" key="9">
    <source>
        <dbReference type="Pfam" id="PF01425"/>
    </source>
</evidence>
<evidence type="ECO:0000256" key="8">
    <source>
        <dbReference type="HAMAP-Rule" id="MF_00120"/>
    </source>
</evidence>
<feature type="active site" description="Charge relay system" evidence="8">
    <location>
        <position position="152"/>
    </location>
</feature>
<evidence type="ECO:0000256" key="3">
    <source>
        <dbReference type="ARBA" id="ARBA00022741"/>
    </source>
</evidence>
<dbReference type="Gene3D" id="3.90.1300.10">
    <property type="entry name" value="Amidase signature (AS) domain"/>
    <property type="match status" value="1"/>
</dbReference>
<dbReference type="PANTHER" id="PTHR11895">
    <property type="entry name" value="TRANSAMIDASE"/>
    <property type="match status" value="1"/>
</dbReference>
<evidence type="ECO:0000256" key="1">
    <source>
        <dbReference type="ARBA" id="ARBA00008069"/>
    </source>
</evidence>
<dbReference type="InterPro" id="IPR020556">
    <property type="entry name" value="Amidase_CS"/>
</dbReference>
<evidence type="ECO:0000256" key="4">
    <source>
        <dbReference type="ARBA" id="ARBA00022840"/>
    </source>
</evidence>
<dbReference type="InterPro" id="IPR004412">
    <property type="entry name" value="GatA"/>
</dbReference>
<keyword evidence="11" id="KW-1185">Reference proteome</keyword>
<dbReference type="SUPFAM" id="SSF75304">
    <property type="entry name" value="Amidase signature (AS) enzymes"/>
    <property type="match status" value="1"/>
</dbReference>
<comment type="similarity">
    <text evidence="1 8">Belongs to the amidase family. GatA subfamily.</text>
</comment>
<organism evidence="10 11">
    <name type="scientific">Megasphaera lornae</name>
    <dbReference type="NCBI Taxonomy" id="1000568"/>
    <lineage>
        <taxon>Bacteria</taxon>
        <taxon>Bacillati</taxon>
        <taxon>Bacillota</taxon>
        <taxon>Negativicutes</taxon>
        <taxon>Veillonellales</taxon>
        <taxon>Veillonellaceae</taxon>
        <taxon>Megasphaera</taxon>
    </lineage>
</organism>
<feature type="active site" description="Acyl-ester intermediate" evidence="8">
    <location>
        <position position="176"/>
    </location>
</feature>
<keyword evidence="4 8" id="KW-0067">ATP-binding</keyword>
<evidence type="ECO:0000256" key="6">
    <source>
        <dbReference type="ARBA" id="ARBA00025295"/>
    </source>
</evidence>
<feature type="domain" description="Amidase" evidence="9">
    <location>
        <begin position="23"/>
        <end position="463"/>
    </location>
</feature>
<dbReference type="InterPro" id="IPR000120">
    <property type="entry name" value="Amidase"/>
</dbReference>